<evidence type="ECO:0000313" key="10">
    <source>
        <dbReference type="Proteomes" id="UP000006008"/>
    </source>
</evidence>
<dbReference type="Pfam" id="PF01687">
    <property type="entry name" value="Flavokinase"/>
    <property type="match status" value="1"/>
</dbReference>
<dbReference type="GO" id="GO:0005524">
    <property type="term" value="F:ATP binding"/>
    <property type="evidence" value="ECO:0007669"/>
    <property type="project" value="UniProtKB-KW"/>
</dbReference>
<dbReference type="GO" id="GO:0009398">
    <property type="term" value="P:FMN biosynthetic process"/>
    <property type="evidence" value="ECO:0007669"/>
    <property type="project" value="TreeGrafter"/>
</dbReference>
<dbReference type="RefSeq" id="WP_009133911.1">
    <property type="nucleotide sequence ID" value="NZ_CP102250.1"/>
</dbReference>
<feature type="domain" description="Riboflavin kinase" evidence="8">
    <location>
        <begin position="3"/>
        <end position="122"/>
    </location>
</feature>
<keyword evidence="5" id="KW-0547">Nucleotide-binding</keyword>
<evidence type="ECO:0000259" key="8">
    <source>
        <dbReference type="SMART" id="SM00904"/>
    </source>
</evidence>
<dbReference type="GO" id="GO:0009231">
    <property type="term" value="P:riboflavin biosynthetic process"/>
    <property type="evidence" value="ECO:0007669"/>
    <property type="project" value="InterPro"/>
</dbReference>
<evidence type="ECO:0000313" key="9">
    <source>
        <dbReference type="EMBL" id="EHB92240.1"/>
    </source>
</evidence>
<keyword evidence="4" id="KW-0808">Transferase</keyword>
<keyword evidence="10" id="KW-1185">Reference proteome</keyword>
<dbReference type="EMBL" id="ADLD01000011">
    <property type="protein sequence ID" value="EHB92240.1"/>
    <property type="molecule type" value="Genomic_DNA"/>
</dbReference>
<reference evidence="9 10" key="1">
    <citation type="submission" date="2011-08" db="EMBL/GenBank/DDBJ databases">
        <title>The Genome Sequence of Alistipes indistinctus YIT 12060.</title>
        <authorList>
            <consortium name="The Broad Institute Genome Sequencing Platform"/>
            <person name="Earl A."/>
            <person name="Ward D."/>
            <person name="Feldgarden M."/>
            <person name="Gevers D."/>
            <person name="Morotomi M."/>
            <person name="Young S.K."/>
            <person name="Zeng Q."/>
            <person name="Gargeya S."/>
            <person name="Fitzgerald M."/>
            <person name="Haas B."/>
            <person name="Abouelleil A."/>
            <person name="Alvarado L."/>
            <person name="Arachchi H.M."/>
            <person name="Berlin A."/>
            <person name="Brown A."/>
            <person name="Chapman S.B."/>
            <person name="Chen Z."/>
            <person name="Dunbar C."/>
            <person name="Freedman E."/>
            <person name="Gearin G."/>
            <person name="Gellesch M."/>
            <person name="Goldberg J."/>
            <person name="Griggs A."/>
            <person name="Gujja S."/>
            <person name="Heiman D."/>
            <person name="Howarth C."/>
            <person name="Larson L."/>
            <person name="Lui A."/>
            <person name="MacDonald P.J.P."/>
            <person name="Montmayeur A."/>
            <person name="Murphy C."/>
            <person name="Neiman D."/>
            <person name="Pearson M."/>
            <person name="Priest M."/>
            <person name="Roberts A."/>
            <person name="Saif S."/>
            <person name="Shea T."/>
            <person name="Shenoy N."/>
            <person name="Sisk P."/>
            <person name="Stolte C."/>
            <person name="Sykes S."/>
            <person name="Wortman J."/>
            <person name="Nusbaum C."/>
            <person name="Birren B."/>
        </authorList>
    </citation>
    <scope>NUCLEOTIDE SEQUENCE [LARGE SCALE GENOMIC DNA]</scope>
    <source>
        <strain evidence="9 10">YIT 12060</strain>
    </source>
</reference>
<evidence type="ECO:0000256" key="6">
    <source>
        <dbReference type="ARBA" id="ARBA00022840"/>
    </source>
</evidence>
<dbReference type="InterPro" id="IPR023465">
    <property type="entry name" value="Riboflavin_kinase_dom_sf"/>
</dbReference>
<keyword evidence="2" id="KW-0285">Flavoprotein</keyword>
<evidence type="ECO:0000256" key="3">
    <source>
        <dbReference type="ARBA" id="ARBA00022643"/>
    </source>
</evidence>
<dbReference type="PANTHER" id="PTHR22749">
    <property type="entry name" value="RIBOFLAVIN KINASE/FMN ADENYLYLTRANSFERASE"/>
    <property type="match status" value="1"/>
</dbReference>
<dbReference type="InterPro" id="IPR023468">
    <property type="entry name" value="Riboflavin_kinase"/>
</dbReference>
<name>G5H845_9BACT</name>
<dbReference type="Proteomes" id="UP000006008">
    <property type="component" value="Unassembled WGS sequence"/>
</dbReference>
<protein>
    <recommendedName>
        <fullName evidence="1">riboflavin kinase</fullName>
        <ecNumber evidence="1">2.7.1.26</ecNumber>
    </recommendedName>
</protein>
<sequence length="124" mass="13542">MECIITGTVIHGKKLGRSLGFPTANLLIDPSLEIANGVYAGRVALTGKPYGALVNIGYNPTVPTGGKRLLEAHLLDFSGDLYGRTISVELVAFLRPEQKFASLDELRERIEQDKTEIIKILETC</sequence>
<dbReference type="SUPFAM" id="SSF82114">
    <property type="entry name" value="Riboflavin kinase-like"/>
    <property type="match status" value="1"/>
</dbReference>
<comment type="catalytic activity">
    <reaction evidence="7">
        <text>riboflavin + ATP = FMN + ADP + H(+)</text>
        <dbReference type="Rhea" id="RHEA:14357"/>
        <dbReference type="ChEBI" id="CHEBI:15378"/>
        <dbReference type="ChEBI" id="CHEBI:30616"/>
        <dbReference type="ChEBI" id="CHEBI:57986"/>
        <dbReference type="ChEBI" id="CHEBI:58210"/>
        <dbReference type="ChEBI" id="CHEBI:456216"/>
        <dbReference type="EC" id="2.7.1.26"/>
    </reaction>
</comment>
<dbReference type="eggNOG" id="COG0196">
    <property type="taxonomic scope" value="Bacteria"/>
</dbReference>
<evidence type="ECO:0000256" key="5">
    <source>
        <dbReference type="ARBA" id="ARBA00022741"/>
    </source>
</evidence>
<organism evidence="9 10">
    <name type="scientific">Alistipes indistinctus YIT 12060</name>
    <dbReference type="NCBI Taxonomy" id="742725"/>
    <lineage>
        <taxon>Bacteria</taxon>
        <taxon>Pseudomonadati</taxon>
        <taxon>Bacteroidota</taxon>
        <taxon>Bacteroidia</taxon>
        <taxon>Bacteroidales</taxon>
        <taxon>Rikenellaceae</taxon>
        <taxon>Alistipes</taxon>
    </lineage>
</organism>
<accession>G5H845</accession>
<dbReference type="OrthoDB" id="9803667at2"/>
<evidence type="ECO:0000256" key="1">
    <source>
        <dbReference type="ARBA" id="ARBA00012105"/>
    </source>
</evidence>
<dbReference type="SMART" id="SM00904">
    <property type="entry name" value="Flavokinase"/>
    <property type="match status" value="1"/>
</dbReference>
<dbReference type="EC" id="2.7.1.26" evidence="1"/>
<gene>
    <name evidence="9" type="ORF">HMPREF9450_01105</name>
</gene>
<dbReference type="PATRIC" id="fig|742725.3.peg.1167"/>
<proteinExistence type="predicted"/>
<dbReference type="GeneID" id="92815869"/>
<evidence type="ECO:0000256" key="4">
    <source>
        <dbReference type="ARBA" id="ARBA00022679"/>
    </source>
</evidence>
<dbReference type="InterPro" id="IPR015865">
    <property type="entry name" value="Riboflavin_kinase_bac/euk"/>
</dbReference>
<keyword evidence="3" id="KW-0288">FMN</keyword>
<dbReference type="GO" id="GO:0008531">
    <property type="term" value="F:riboflavin kinase activity"/>
    <property type="evidence" value="ECO:0007669"/>
    <property type="project" value="UniProtKB-EC"/>
</dbReference>
<keyword evidence="6" id="KW-0067">ATP-binding</keyword>
<dbReference type="PANTHER" id="PTHR22749:SF6">
    <property type="entry name" value="RIBOFLAVIN KINASE"/>
    <property type="match status" value="1"/>
</dbReference>
<dbReference type="AlphaFoldDB" id="G5H845"/>
<evidence type="ECO:0000256" key="2">
    <source>
        <dbReference type="ARBA" id="ARBA00022630"/>
    </source>
</evidence>
<dbReference type="STRING" id="742725.HMPREF9450_01105"/>
<evidence type="ECO:0000256" key="7">
    <source>
        <dbReference type="ARBA" id="ARBA00047880"/>
    </source>
</evidence>
<dbReference type="HOGENOM" id="CLU_048437_5_2_10"/>
<comment type="caution">
    <text evidence="9">The sequence shown here is derived from an EMBL/GenBank/DDBJ whole genome shotgun (WGS) entry which is preliminary data.</text>
</comment>
<dbReference type="Gene3D" id="2.40.30.30">
    <property type="entry name" value="Riboflavin kinase-like"/>
    <property type="match status" value="1"/>
</dbReference>